<dbReference type="Pfam" id="PF00392">
    <property type="entry name" value="GntR"/>
    <property type="match status" value="1"/>
</dbReference>
<dbReference type="EMBL" id="JBHSCQ010000010">
    <property type="protein sequence ID" value="MFC4265617.1"/>
    <property type="molecule type" value="Genomic_DNA"/>
</dbReference>
<reference evidence="6" key="1">
    <citation type="journal article" date="2019" name="Int. J. Syst. Evol. Microbiol.">
        <title>The Global Catalogue of Microorganisms (GCM) 10K type strain sequencing project: providing services to taxonomists for standard genome sequencing and annotation.</title>
        <authorList>
            <consortium name="The Broad Institute Genomics Platform"/>
            <consortium name="The Broad Institute Genome Sequencing Center for Infectious Disease"/>
            <person name="Wu L."/>
            <person name="Ma J."/>
        </authorList>
    </citation>
    <scope>NUCLEOTIDE SEQUENCE [LARGE SCALE GENOMIC DNA]</scope>
    <source>
        <strain evidence="6">CGMCC 1.10698</strain>
    </source>
</reference>
<gene>
    <name evidence="5" type="ORF">ACFOW9_08385</name>
</gene>
<dbReference type="SUPFAM" id="SSF46785">
    <property type="entry name" value="Winged helix' DNA-binding domain"/>
    <property type="match status" value="1"/>
</dbReference>
<dbReference type="PANTHER" id="PTHR43537:SF44">
    <property type="entry name" value="GNTR FAMILY REGULATORY PROTEIN"/>
    <property type="match status" value="1"/>
</dbReference>
<proteinExistence type="predicted"/>
<organism evidence="5 6">
    <name type="scientific">Arthrobacter cryoconiti</name>
    <dbReference type="NCBI Taxonomy" id="748907"/>
    <lineage>
        <taxon>Bacteria</taxon>
        <taxon>Bacillati</taxon>
        <taxon>Actinomycetota</taxon>
        <taxon>Actinomycetes</taxon>
        <taxon>Micrococcales</taxon>
        <taxon>Micrococcaceae</taxon>
        <taxon>Arthrobacter</taxon>
    </lineage>
</organism>
<comment type="caution">
    <text evidence="5">The sequence shown here is derived from an EMBL/GenBank/DDBJ whole genome shotgun (WGS) entry which is preliminary data.</text>
</comment>
<dbReference type="InterPro" id="IPR011711">
    <property type="entry name" value="GntR_C"/>
</dbReference>
<evidence type="ECO:0000256" key="1">
    <source>
        <dbReference type="ARBA" id="ARBA00023015"/>
    </source>
</evidence>
<accession>A0ABV8QZL0</accession>
<keyword evidence="2" id="KW-0238">DNA-binding</keyword>
<dbReference type="CDD" id="cd07377">
    <property type="entry name" value="WHTH_GntR"/>
    <property type="match status" value="1"/>
</dbReference>
<dbReference type="InterPro" id="IPR036388">
    <property type="entry name" value="WH-like_DNA-bd_sf"/>
</dbReference>
<dbReference type="Gene3D" id="1.20.120.530">
    <property type="entry name" value="GntR ligand-binding domain-like"/>
    <property type="match status" value="1"/>
</dbReference>
<name>A0ABV8QZL0_9MICC</name>
<sequence>MSTTIDEEDAAPDSSAQALHQRVLEMIGQQIISGELGPGERLTLERIQQDHGISRTLARDTMRVLESMNLVYSRRRVGIVVQACEEWNVYDPKVIRWRLASAAHAEQYANLTELRIAVEPIAAAGAARRAGVAERRRLVTLAQSLRRLGEAGDLEAFLAIDIEFHQLLLRSCGNEMFRALDGVVAEVLTSRTRQGLMPFSPRPEALQAHEDVAVAVACGDARTAEEAMHRILEEVRTAIGLR</sequence>
<dbReference type="InterPro" id="IPR000524">
    <property type="entry name" value="Tscrpt_reg_HTH_GntR"/>
</dbReference>
<keyword evidence="3" id="KW-0804">Transcription</keyword>
<evidence type="ECO:0000259" key="4">
    <source>
        <dbReference type="PROSITE" id="PS50949"/>
    </source>
</evidence>
<dbReference type="SUPFAM" id="SSF48008">
    <property type="entry name" value="GntR ligand-binding domain-like"/>
    <property type="match status" value="1"/>
</dbReference>
<keyword evidence="1" id="KW-0805">Transcription regulation</keyword>
<dbReference type="PANTHER" id="PTHR43537">
    <property type="entry name" value="TRANSCRIPTIONAL REGULATOR, GNTR FAMILY"/>
    <property type="match status" value="1"/>
</dbReference>
<dbReference type="InterPro" id="IPR036390">
    <property type="entry name" value="WH_DNA-bd_sf"/>
</dbReference>
<keyword evidence="6" id="KW-1185">Reference proteome</keyword>
<dbReference type="SMART" id="SM00345">
    <property type="entry name" value="HTH_GNTR"/>
    <property type="match status" value="1"/>
</dbReference>
<dbReference type="Pfam" id="PF07729">
    <property type="entry name" value="FCD"/>
    <property type="match status" value="1"/>
</dbReference>
<evidence type="ECO:0000256" key="3">
    <source>
        <dbReference type="ARBA" id="ARBA00023163"/>
    </source>
</evidence>
<evidence type="ECO:0000256" key="2">
    <source>
        <dbReference type="ARBA" id="ARBA00023125"/>
    </source>
</evidence>
<evidence type="ECO:0000313" key="5">
    <source>
        <dbReference type="EMBL" id="MFC4265617.1"/>
    </source>
</evidence>
<dbReference type="Gene3D" id="1.10.10.10">
    <property type="entry name" value="Winged helix-like DNA-binding domain superfamily/Winged helix DNA-binding domain"/>
    <property type="match status" value="1"/>
</dbReference>
<dbReference type="RefSeq" id="WP_230067596.1">
    <property type="nucleotide sequence ID" value="NZ_BAABLL010000004.1"/>
</dbReference>
<feature type="domain" description="HTH gntR-type" evidence="4">
    <location>
        <begin position="17"/>
        <end position="84"/>
    </location>
</feature>
<dbReference type="PROSITE" id="PS50949">
    <property type="entry name" value="HTH_GNTR"/>
    <property type="match status" value="1"/>
</dbReference>
<dbReference type="SMART" id="SM00895">
    <property type="entry name" value="FCD"/>
    <property type="match status" value="1"/>
</dbReference>
<dbReference type="Proteomes" id="UP001595773">
    <property type="component" value="Unassembled WGS sequence"/>
</dbReference>
<evidence type="ECO:0000313" key="6">
    <source>
        <dbReference type="Proteomes" id="UP001595773"/>
    </source>
</evidence>
<dbReference type="InterPro" id="IPR008920">
    <property type="entry name" value="TF_FadR/GntR_C"/>
</dbReference>
<protein>
    <submittedName>
        <fullName evidence="5">FadR/GntR family transcriptional regulator</fullName>
    </submittedName>
</protein>